<evidence type="ECO:0000259" key="2">
    <source>
        <dbReference type="PROSITE" id="PS51178"/>
    </source>
</evidence>
<dbReference type="Pfam" id="PF03793">
    <property type="entry name" value="PASTA"/>
    <property type="match status" value="1"/>
</dbReference>
<evidence type="ECO:0000313" key="3">
    <source>
        <dbReference type="EMBL" id="MBO8437734.1"/>
    </source>
</evidence>
<proteinExistence type="predicted"/>
<dbReference type="Gene3D" id="3.30.10.20">
    <property type="match status" value="2"/>
</dbReference>
<dbReference type="Proteomes" id="UP000823636">
    <property type="component" value="Unassembled WGS sequence"/>
</dbReference>
<keyword evidence="1" id="KW-1133">Transmembrane helix</keyword>
<sequence length="186" mass="20926">MFKKILSNIWNNRIIRHLIYMFAAFIGIIIAVNIWLMYYTHHGEGVRVPEIKGLKVSEISQILQRQGLNYEVIDSHYVTTARPGVILEQIPRGGTSVKHSRTVFLVINSLEPQKMAMPDLSDISVRQAQSLLEAYGFPTPQIEYVSSPYKDLVVGARVGSRKIETGEKLPVTTLITLQVGSGYDEP</sequence>
<organism evidence="3 4">
    <name type="scientific">Candidatus Caccoplasma merdipullorum</name>
    <dbReference type="NCBI Taxonomy" id="2840718"/>
    <lineage>
        <taxon>Bacteria</taxon>
        <taxon>Pseudomonadati</taxon>
        <taxon>Bacteroidota</taxon>
        <taxon>Bacteroidia</taxon>
        <taxon>Bacteroidales</taxon>
        <taxon>Bacteroidaceae</taxon>
        <taxon>Bacteroidaceae incertae sedis</taxon>
        <taxon>Candidatus Caccoplasma</taxon>
    </lineage>
</organism>
<dbReference type="InterPro" id="IPR005543">
    <property type="entry name" value="PASTA_dom"/>
</dbReference>
<reference evidence="3" key="2">
    <citation type="journal article" date="2021" name="PeerJ">
        <title>Extensive microbial diversity within the chicken gut microbiome revealed by metagenomics and culture.</title>
        <authorList>
            <person name="Gilroy R."/>
            <person name="Ravi A."/>
            <person name="Getino M."/>
            <person name="Pursley I."/>
            <person name="Horton D.L."/>
            <person name="Alikhan N.F."/>
            <person name="Baker D."/>
            <person name="Gharbi K."/>
            <person name="Hall N."/>
            <person name="Watson M."/>
            <person name="Adriaenssens E.M."/>
            <person name="Foster-Nyarko E."/>
            <person name="Jarju S."/>
            <person name="Secka A."/>
            <person name="Antonio M."/>
            <person name="Oren A."/>
            <person name="Chaudhuri R.R."/>
            <person name="La Ragione R."/>
            <person name="Hildebrand F."/>
            <person name="Pallen M.J."/>
        </authorList>
    </citation>
    <scope>NUCLEOTIDE SEQUENCE</scope>
    <source>
        <strain evidence="3">G3-4614</strain>
    </source>
</reference>
<comment type="caution">
    <text evidence="3">The sequence shown here is derived from an EMBL/GenBank/DDBJ whole genome shotgun (WGS) entry which is preliminary data.</text>
</comment>
<name>A0A9D9H6K1_9BACT</name>
<dbReference type="SUPFAM" id="SSF54184">
    <property type="entry name" value="Penicillin-binding protein 2x (pbp-2x), c-terminal domain"/>
    <property type="match status" value="1"/>
</dbReference>
<dbReference type="EMBL" id="JADIMW010000025">
    <property type="protein sequence ID" value="MBO8437734.1"/>
    <property type="molecule type" value="Genomic_DNA"/>
</dbReference>
<dbReference type="CDD" id="cd06577">
    <property type="entry name" value="PASTA_pknB"/>
    <property type="match status" value="1"/>
</dbReference>
<feature type="domain" description="PASTA" evidence="2">
    <location>
        <begin position="111"/>
        <end position="181"/>
    </location>
</feature>
<keyword evidence="1" id="KW-0812">Transmembrane</keyword>
<feature type="transmembrane region" description="Helical" evidence="1">
    <location>
        <begin position="20"/>
        <end position="39"/>
    </location>
</feature>
<accession>A0A9D9H6K1</accession>
<evidence type="ECO:0000313" key="4">
    <source>
        <dbReference type="Proteomes" id="UP000823636"/>
    </source>
</evidence>
<dbReference type="AlphaFoldDB" id="A0A9D9H6K1"/>
<reference evidence="3" key="1">
    <citation type="submission" date="2020-10" db="EMBL/GenBank/DDBJ databases">
        <authorList>
            <person name="Gilroy R."/>
        </authorList>
    </citation>
    <scope>NUCLEOTIDE SEQUENCE</scope>
    <source>
        <strain evidence="3">G3-4614</strain>
    </source>
</reference>
<gene>
    <name evidence="3" type="ORF">IAC54_02400</name>
</gene>
<dbReference type="PROSITE" id="PS51178">
    <property type="entry name" value="PASTA"/>
    <property type="match status" value="2"/>
</dbReference>
<protein>
    <submittedName>
        <fullName evidence="3">PASTA domain-containing protein</fullName>
    </submittedName>
</protein>
<feature type="domain" description="PASTA" evidence="2">
    <location>
        <begin position="42"/>
        <end position="109"/>
    </location>
</feature>
<keyword evidence="1" id="KW-0472">Membrane</keyword>
<dbReference type="SMART" id="SM00740">
    <property type="entry name" value="PASTA"/>
    <property type="match status" value="2"/>
</dbReference>
<evidence type="ECO:0000256" key="1">
    <source>
        <dbReference type="SAM" id="Phobius"/>
    </source>
</evidence>